<gene>
    <name evidence="8" type="ORF">KCG44_00590</name>
</gene>
<accession>A0ABS6SBL7</accession>
<reference evidence="8 9" key="1">
    <citation type="submission" date="2021-04" db="EMBL/GenBank/DDBJ databases">
        <authorList>
            <person name="Pira H."/>
            <person name="Risdian C."/>
            <person name="Wink J."/>
        </authorList>
    </citation>
    <scope>NUCLEOTIDE SEQUENCE [LARGE SCALE GENOMIC DNA]</scope>
    <source>
        <strain evidence="8 9">WHA3</strain>
    </source>
</reference>
<proteinExistence type="predicted"/>
<keyword evidence="3 6" id="KW-0812">Transmembrane</keyword>
<feature type="transmembrane region" description="Helical" evidence="6">
    <location>
        <begin position="154"/>
        <end position="175"/>
    </location>
</feature>
<dbReference type="PANTHER" id="PTHR23505">
    <property type="entry name" value="SPINSTER"/>
    <property type="match status" value="1"/>
</dbReference>
<feature type="domain" description="Major facilitator superfamily (MFS) profile" evidence="7">
    <location>
        <begin position="22"/>
        <end position="495"/>
    </location>
</feature>
<dbReference type="InterPro" id="IPR011701">
    <property type="entry name" value="MFS"/>
</dbReference>
<protein>
    <submittedName>
        <fullName evidence="8">MFS transporter</fullName>
    </submittedName>
</protein>
<evidence type="ECO:0000256" key="1">
    <source>
        <dbReference type="ARBA" id="ARBA00004141"/>
    </source>
</evidence>
<keyword evidence="2" id="KW-0813">Transport</keyword>
<feature type="transmembrane region" description="Helical" evidence="6">
    <location>
        <begin position="280"/>
        <end position="298"/>
    </location>
</feature>
<dbReference type="PANTHER" id="PTHR23505:SF79">
    <property type="entry name" value="PROTEIN SPINSTER"/>
    <property type="match status" value="1"/>
</dbReference>
<feature type="transmembrane region" description="Helical" evidence="6">
    <location>
        <begin position="89"/>
        <end position="106"/>
    </location>
</feature>
<dbReference type="Proteomes" id="UP000722336">
    <property type="component" value="Unassembled WGS sequence"/>
</dbReference>
<dbReference type="InterPro" id="IPR044770">
    <property type="entry name" value="MFS_spinster-like"/>
</dbReference>
<evidence type="ECO:0000256" key="3">
    <source>
        <dbReference type="ARBA" id="ARBA00022692"/>
    </source>
</evidence>
<dbReference type="PROSITE" id="PS50850">
    <property type="entry name" value="MFS"/>
    <property type="match status" value="1"/>
</dbReference>
<feature type="transmembrane region" description="Helical" evidence="6">
    <location>
        <begin position="468"/>
        <end position="490"/>
    </location>
</feature>
<dbReference type="RefSeq" id="WP_218443547.1">
    <property type="nucleotide sequence ID" value="NZ_JAGSPA010000001.1"/>
</dbReference>
<evidence type="ECO:0000256" key="6">
    <source>
        <dbReference type="SAM" id="Phobius"/>
    </source>
</evidence>
<keyword evidence="5 6" id="KW-0472">Membrane</keyword>
<evidence type="ECO:0000313" key="8">
    <source>
        <dbReference type="EMBL" id="MBV7255272.1"/>
    </source>
</evidence>
<comment type="subcellular location">
    <subcellularLocation>
        <location evidence="1">Membrane</location>
        <topology evidence="1">Multi-pass membrane protein</topology>
    </subcellularLocation>
</comment>
<evidence type="ECO:0000313" key="9">
    <source>
        <dbReference type="Proteomes" id="UP000722336"/>
    </source>
</evidence>
<sequence>MTAVAAQPRPAEAAGPGRANYVLAVLLTIYIFSYIDRALISVVARPLRADIAISDTVWGLMSGFAFAMFYAGMGIPLARMAERFNRVKLIVICLCLWSAMTMLSGLAYDFAIFGFTVSAFYVLLVCRIGVAVGEAGCSPAANSLIADVFRPEKRAWAVGVYAMGVTLGNVLANFIGGPLADVVGWRMAFILLGAPGILLAALALFTIPEPRRGATDPGYSDADASEPGLQSALKELGKRKSYWLMLIGATCAAFAGYGQLSFQSLYLQRQFSLSAGEAGVMINTPSYITGALGTILVGKLAQTLFHRYPAAITTISAIGMACSVPFYILAFRAGTTVECAIHLSIATFLTYGYLTTQYTVCQLVVGARVRATATAILLFVMTIIGYGLGPLFAGTISDWEFAQSRSGFASEMTRHSCDAAQQAVTDARRAAGDGGGSQALLEASLPGTMSFDDYQSCISANAQSTQSAMIATSLFYLLAGFFFALSSLFLRRDIRAASGV</sequence>
<organism evidence="8 9">
    <name type="scientific">Pacificimonas pallii</name>
    <dbReference type="NCBI Taxonomy" id="2827236"/>
    <lineage>
        <taxon>Bacteria</taxon>
        <taxon>Pseudomonadati</taxon>
        <taxon>Pseudomonadota</taxon>
        <taxon>Alphaproteobacteria</taxon>
        <taxon>Sphingomonadales</taxon>
        <taxon>Sphingosinicellaceae</taxon>
        <taxon>Pacificimonas</taxon>
    </lineage>
</organism>
<dbReference type="Pfam" id="PF07690">
    <property type="entry name" value="MFS_1"/>
    <property type="match status" value="1"/>
</dbReference>
<feature type="transmembrane region" description="Helical" evidence="6">
    <location>
        <begin position="242"/>
        <end position="260"/>
    </location>
</feature>
<feature type="transmembrane region" description="Helical" evidence="6">
    <location>
        <begin position="310"/>
        <end position="329"/>
    </location>
</feature>
<evidence type="ECO:0000256" key="4">
    <source>
        <dbReference type="ARBA" id="ARBA00022989"/>
    </source>
</evidence>
<keyword evidence="4 6" id="KW-1133">Transmembrane helix</keyword>
<evidence type="ECO:0000259" key="7">
    <source>
        <dbReference type="PROSITE" id="PS50850"/>
    </source>
</evidence>
<dbReference type="InterPro" id="IPR020846">
    <property type="entry name" value="MFS_dom"/>
</dbReference>
<feature type="transmembrane region" description="Helical" evidence="6">
    <location>
        <begin position="112"/>
        <end position="133"/>
    </location>
</feature>
<feature type="transmembrane region" description="Helical" evidence="6">
    <location>
        <begin position="56"/>
        <end position="77"/>
    </location>
</feature>
<dbReference type="EMBL" id="JAGSPA010000001">
    <property type="protein sequence ID" value="MBV7255272.1"/>
    <property type="molecule type" value="Genomic_DNA"/>
</dbReference>
<keyword evidence="9" id="KW-1185">Reference proteome</keyword>
<feature type="transmembrane region" description="Helical" evidence="6">
    <location>
        <begin position="21"/>
        <end position="44"/>
    </location>
</feature>
<feature type="transmembrane region" description="Helical" evidence="6">
    <location>
        <begin position="375"/>
        <end position="396"/>
    </location>
</feature>
<comment type="caution">
    <text evidence="8">The sequence shown here is derived from an EMBL/GenBank/DDBJ whole genome shotgun (WGS) entry which is preliminary data.</text>
</comment>
<evidence type="ECO:0000256" key="2">
    <source>
        <dbReference type="ARBA" id="ARBA00022448"/>
    </source>
</evidence>
<name>A0ABS6SBL7_9SPHN</name>
<dbReference type="CDD" id="cd17328">
    <property type="entry name" value="MFS_spinster_like"/>
    <property type="match status" value="1"/>
</dbReference>
<evidence type="ECO:0000256" key="5">
    <source>
        <dbReference type="ARBA" id="ARBA00023136"/>
    </source>
</evidence>
<feature type="transmembrane region" description="Helical" evidence="6">
    <location>
        <begin position="187"/>
        <end position="207"/>
    </location>
</feature>